<dbReference type="InterPro" id="IPR015421">
    <property type="entry name" value="PyrdxlP-dep_Trfase_major"/>
</dbReference>
<dbReference type="InterPro" id="IPR051326">
    <property type="entry name" value="Kynurenine-oxoglutarate_AT"/>
</dbReference>
<evidence type="ECO:0000256" key="4">
    <source>
        <dbReference type="ARBA" id="ARBA00022679"/>
    </source>
</evidence>
<dbReference type="Proteomes" id="UP000739538">
    <property type="component" value="Unassembled WGS sequence"/>
</dbReference>
<dbReference type="PANTHER" id="PTHR43807">
    <property type="entry name" value="FI04487P"/>
    <property type="match status" value="1"/>
</dbReference>
<keyword evidence="5" id="KW-0663">Pyridoxal phosphate</keyword>
<dbReference type="CDD" id="cd00609">
    <property type="entry name" value="AAT_like"/>
    <property type="match status" value="1"/>
</dbReference>
<dbReference type="InterPro" id="IPR015424">
    <property type="entry name" value="PyrdxlP-dep_Trfase"/>
</dbReference>
<evidence type="ECO:0000313" key="8">
    <source>
        <dbReference type="Proteomes" id="UP000739538"/>
    </source>
</evidence>
<reference evidence="7" key="1">
    <citation type="submission" date="2020-04" db="EMBL/GenBank/DDBJ databases">
        <authorList>
            <person name="Zhang T."/>
        </authorList>
    </citation>
    <scope>NUCLEOTIDE SEQUENCE</scope>
    <source>
        <strain evidence="7">HKST-UBA02</strain>
    </source>
</reference>
<reference evidence="7" key="2">
    <citation type="journal article" date="2021" name="Microbiome">
        <title>Successional dynamics and alternative stable states in a saline activated sludge microbial community over 9 years.</title>
        <authorList>
            <person name="Wang Y."/>
            <person name="Ye J."/>
            <person name="Ju F."/>
            <person name="Liu L."/>
            <person name="Boyd J.A."/>
            <person name="Deng Y."/>
            <person name="Parks D.H."/>
            <person name="Jiang X."/>
            <person name="Yin X."/>
            <person name="Woodcroft B.J."/>
            <person name="Tyson G.W."/>
            <person name="Hugenholtz P."/>
            <person name="Polz M.F."/>
            <person name="Zhang T."/>
        </authorList>
    </citation>
    <scope>NUCLEOTIDE SEQUENCE</scope>
    <source>
        <strain evidence="7">HKST-UBA02</strain>
    </source>
</reference>
<dbReference type="EMBL" id="JAGQHS010000023">
    <property type="protein sequence ID" value="MCA9755454.1"/>
    <property type="molecule type" value="Genomic_DNA"/>
</dbReference>
<dbReference type="PANTHER" id="PTHR43807:SF20">
    <property type="entry name" value="FI04487P"/>
    <property type="match status" value="1"/>
</dbReference>
<accession>A0A956NA85</accession>
<sequence>MSRPGRGGGRLASRLHGFETTIFAEMTRLAELHGAVNLSQGFPDFAGPEFLKDAAVRAIESDHNQYARSAGLPALTEAIATSYRERFGLGYEPSTEVCVFSGATEGIACAFLGLVEPGDEVVLFEPYYDSYRACTSLAGATPRFVTLRAPSFRWNEDELRAAFSDRTKLVVLNTPHNPTGRVFSREEISLLAELCVRHDVLCLADEVYDRLVYEGHHLPIASLPGMRERTVTLGSTGKTFSLTGWKIGYATGPEPLVAALRSAHQYLTFAVATPFQHAMVLALGAPDAYFSELRTAYMERRTLLVEALRSAGFGVSSPEGTYFVLADLTPLGWDDDVAFCRHLVEEVGIAAVPPSVFYEHSEEGRRLVRFAFCKRRDTLEEAARRLAAASLARG</sequence>
<dbReference type="FunFam" id="3.40.640.10:FF:000024">
    <property type="entry name" value="Kynurenine--oxoglutarate transaminase 3"/>
    <property type="match status" value="1"/>
</dbReference>
<evidence type="ECO:0000256" key="2">
    <source>
        <dbReference type="ARBA" id="ARBA00007441"/>
    </source>
</evidence>
<comment type="cofactor">
    <cofactor evidence="1">
        <name>pyridoxal 5'-phosphate</name>
        <dbReference type="ChEBI" id="CHEBI:597326"/>
    </cofactor>
</comment>
<dbReference type="GO" id="GO:0016212">
    <property type="term" value="F:kynurenine-oxoglutarate transaminase activity"/>
    <property type="evidence" value="ECO:0007669"/>
    <property type="project" value="TreeGrafter"/>
</dbReference>
<comment type="similarity">
    <text evidence="2">Belongs to the class-I pyridoxal-phosphate-dependent aminotransferase family.</text>
</comment>
<organism evidence="7 8">
    <name type="scientific">Eiseniibacteriota bacterium</name>
    <dbReference type="NCBI Taxonomy" id="2212470"/>
    <lineage>
        <taxon>Bacteria</taxon>
        <taxon>Candidatus Eiseniibacteriota</taxon>
    </lineage>
</organism>
<dbReference type="AlphaFoldDB" id="A0A956NA85"/>
<dbReference type="Pfam" id="PF00155">
    <property type="entry name" value="Aminotran_1_2"/>
    <property type="match status" value="1"/>
</dbReference>
<feature type="domain" description="Aminotransferase class I/classII large" evidence="6">
    <location>
        <begin position="36"/>
        <end position="386"/>
    </location>
</feature>
<gene>
    <name evidence="7" type="ORF">KDA27_06610</name>
</gene>
<evidence type="ECO:0000313" key="7">
    <source>
        <dbReference type="EMBL" id="MCA9755454.1"/>
    </source>
</evidence>
<evidence type="ECO:0000256" key="5">
    <source>
        <dbReference type="ARBA" id="ARBA00022898"/>
    </source>
</evidence>
<evidence type="ECO:0000259" key="6">
    <source>
        <dbReference type="Pfam" id="PF00155"/>
    </source>
</evidence>
<dbReference type="Gene3D" id="3.90.1150.10">
    <property type="entry name" value="Aspartate Aminotransferase, domain 1"/>
    <property type="match status" value="1"/>
</dbReference>
<evidence type="ECO:0000256" key="3">
    <source>
        <dbReference type="ARBA" id="ARBA00022576"/>
    </source>
</evidence>
<dbReference type="InterPro" id="IPR004839">
    <property type="entry name" value="Aminotransferase_I/II_large"/>
</dbReference>
<keyword evidence="3 7" id="KW-0032">Aminotransferase</keyword>
<evidence type="ECO:0000256" key="1">
    <source>
        <dbReference type="ARBA" id="ARBA00001933"/>
    </source>
</evidence>
<dbReference type="GO" id="GO:0005737">
    <property type="term" value="C:cytoplasm"/>
    <property type="evidence" value="ECO:0007669"/>
    <property type="project" value="TreeGrafter"/>
</dbReference>
<protein>
    <submittedName>
        <fullName evidence="7">Aminotransferase class I/II-fold pyridoxal phosphate-dependent enzyme</fullName>
    </submittedName>
</protein>
<dbReference type="InterPro" id="IPR015422">
    <property type="entry name" value="PyrdxlP-dep_Trfase_small"/>
</dbReference>
<proteinExistence type="inferred from homology"/>
<name>A0A956NA85_UNCEI</name>
<keyword evidence="4" id="KW-0808">Transferase</keyword>
<dbReference type="GO" id="GO:0030170">
    <property type="term" value="F:pyridoxal phosphate binding"/>
    <property type="evidence" value="ECO:0007669"/>
    <property type="project" value="InterPro"/>
</dbReference>
<dbReference type="SUPFAM" id="SSF53383">
    <property type="entry name" value="PLP-dependent transferases"/>
    <property type="match status" value="1"/>
</dbReference>
<dbReference type="Gene3D" id="3.40.640.10">
    <property type="entry name" value="Type I PLP-dependent aspartate aminotransferase-like (Major domain)"/>
    <property type="match status" value="1"/>
</dbReference>
<comment type="caution">
    <text evidence="7">The sequence shown here is derived from an EMBL/GenBank/DDBJ whole genome shotgun (WGS) entry which is preliminary data.</text>
</comment>